<proteinExistence type="predicted"/>
<gene>
    <name evidence="1" type="ORF">SDC9_195481</name>
</gene>
<name>A0A645I961_9ZZZZ</name>
<dbReference type="AlphaFoldDB" id="A0A645I961"/>
<comment type="caution">
    <text evidence="1">The sequence shown here is derived from an EMBL/GenBank/DDBJ whole genome shotgun (WGS) entry which is preliminary data.</text>
</comment>
<organism evidence="1">
    <name type="scientific">bioreactor metagenome</name>
    <dbReference type="NCBI Taxonomy" id="1076179"/>
    <lineage>
        <taxon>unclassified sequences</taxon>
        <taxon>metagenomes</taxon>
        <taxon>ecological metagenomes</taxon>
    </lineage>
</organism>
<accession>A0A645I961</accession>
<reference evidence="1" key="1">
    <citation type="submission" date="2019-08" db="EMBL/GenBank/DDBJ databases">
        <authorList>
            <person name="Kucharzyk K."/>
            <person name="Murdoch R.W."/>
            <person name="Higgins S."/>
            <person name="Loffler F."/>
        </authorList>
    </citation>
    <scope>NUCLEOTIDE SEQUENCE</scope>
</reference>
<sequence>MQAAFALDGLHHHGDDVGVAFGGLLQCVEVVDRHAQKAFEQRAEAVADLGVGGGRHGGDGAAMEGVLIDHDHRLFDALVHAVLARDLDGGLVGFQARVAEEHVVHLGALDQQLGELLLPGHMVVIGGMDQLGHLFLQRGHELGVVVAQCVHRNAGQTV</sequence>
<dbReference type="EMBL" id="VSSQ01109714">
    <property type="protein sequence ID" value="MPN47877.1"/>
    <property type="molecule type" value="Genomic_DNA"/>
</dbReference>
<protein>
    <submittedName>
        <fullName evidence="1">Uncharacterized protein</fullName>
    </submittedName>
</protein>
<evidence type="ECO:0000313" key="1">
    <source>
        <dbReference type="EMBL" id="MPN47877.1"/>
    </source>
</evidence>